<organism evidence="4 5">
    <name type="scientific">Karstenula rhodostoma CBS 690.94</name>
    <dbReference type="NCBI Taxonomy" id="1392251"/>
    <lineage>
        <taxon>Eukaryota</taxon>
        <taxon>Fungi</taxon>
        <taxon>Dikarya</taxon>
        <taxon>Ascomycota</taxon>
        <taxon>Pezizomycotina</taxon>
        <taxon>Dothideomycetes</taxon>
        <taxon>Pleosporomycetidae</taxon>
        <taxon>Pleosporales</taxon>
        <taxon>Massarineae</taxon>
        <taxon>Didymosphaeriaceae</taxon>
        <taxon>Karstenula</taxon>
    </lineage>
</organism>
<accession>A0A9P4PQ71</accession>
<keyword evidence="2 4" id="KW-0378">Hydrolase</keyword>
<protein>
    <submittedName>
        <fullName evidence="4">Isochorismatase hydrolase</fullName>
    </submittedName>
</protein>
<evidence type="ECO:0000256" key="2">
    <source>
        <dbReference type="ARBA" id="ARBA00022801"/>
    </source>
</evidence>
<dbReference type="PANTHER" id="PTHR43540:SF9">
    <property type="entry name" value="FAMILY HYDROLASE, PUTATIVE (AFU_ORTHOLOGUE AFUA_2G08700)-RELATED"/>
    <property type="match status" value="1"/>
</dbReference>
<evidence type="ECO:0000259" key="3">
    <source>
        <dbReference type="Pfam" id="PF00857"/>
    </source>
</evidence>
<dbReference type="PANTHER" id="PTHR43540">
    <property type="entry name" value="PEROXYUREIDOACRYLATE/UREIDOACRYLATE AMIDOHYDROLASE-RELATED"/>
    <property type="match status" value="1"/>
</dbReference>
<keyword evidence="5" id="KW-1185">Reference proteome</keyword>
<dbReference type="InterPro" id="IPR000868">
    <property type="entry name" value="Isochorismatase-like_dom"/>
</dbReference>
<evidence type="ECO:0000256" key="1">
    <source>
        <dbReference type="ARBA" id="ARBA00006336"/>
    </source>
</evidence>
<feature type="domain" description="Isochorismatase-like" evidence="3">
    <location>
        <begin position="212"/>
        <end position="282"/>
    </location>
</feature>
<dbReference type="InterPro" id="IPR036380">
    <property type="entry name" value="Isochorismatase-like_sf"/>
</dbReference>
<dbReference type="Proteomes" id="UP000799764">
    <property type="component" value="Unassembled WGS sequence"/>
</dbReference>
<dbReference type="SUPFAM" id="SSF52499">
    <property type="entry name" value="Isochorismatase-like hydrolases"/>
    <property type="match status" value="1"/>
</dbReference>
<sequence>MSLVNDPHSQIFVGSSDNFWLWNHDSGWDLTHPPSPTAPPVQPRLSLECHVGNVTLDPAKTALIIIDMQNFSLCSALGDVAPSVLSAEDKLLQHGIPAARKAEIQIVWLNWGLDEEDLSRLPPSTIRAFGWDTECTSVDYDLFRSPSHGNEVTKRRAEMPTGRHPGSELGIVTLPNGTEIDAGRVLMKGSWNSDLHLPLSSAFSEGQIAARPDVIIHKNRNSGLYSSKCSLTRFLEREGIRILLFAGINTDQCVMGTLQDAHARGFDTILLRDGCATDSPIYTQQNAEWNCCMAWGFLSSC</sequence>
<dbReference type="GO" id="GO:0016787">
    <property type="term" value="F:hydrolase activity"/>
    <property type="evidence" value="ECO:0007669"/>
    <property type="project" value="UniProtKB-KW"/>
</dbReference>
<comment type="caution">
    <text evidence="4">The sequence shown here is derived from an EMBL/GenBank/DDBJ whole genome shotgun (WGS) entry which is preliminary data.</text>
</comment>
<reference evidence="4" key="1">
    <citation type="journal article" date="2020" name="Stud. Mycol.">
        <title>101 Dothideomycetes genomes: a test case for predicting lifestyles and emergence of pathogens.</title>
        <authorList>
            <person name="Haridas S."/>
            <person name="Albert R."/>
            <person name="Binder M."/>
            <person name="Bloem J."/>
            <person name="Labutti K."/>
            <person name="Salamov A."/>
            <person name="Andreopoulos B."/>
            <person name="Baker S."/>
            <person name="Barry K."/>
            <person name="Bills G."/>
            <person name="Bluhm B."/>
            <person name="Cannon C."/>
            <person name="Castanera R."/>
            <person name="Culley D."/>
            <person name="Daum C."/>
            <person name="Ezra D."/>
            <person name="Gonzalez J."/>
            <person name="Henrissat B."/>
            <person name="Kuo A."/>
            <person name="Liang C."/>
            <person name="Lipzen A."/>
            <person name="Lutzoni F."/>
            <person name="Magnuson J."/>
            <person name="Mondo S."/>
            <person name="Nolan M."/>
            <person name="Ohm R."/>
            <person name="Pangilinan J."/>
            <person name="Park H.-J."/>
            <person name="Ramirez L."/>
            <person name="Alfaro M."/>
            <person name="Sun H."/>
            <person name="Tritt A."/>
            <person name="Yoshinaga Y."/>
            <person name="Zwiers L.-H."/>
            <person name="Turgeon B."/>
            <person name="Goodwin S."/>
            <person name="Spatafora J."/>
            <person name="Crous P."/>
            <person name="Grigoriev I."/>
        </authorList>
    </citation>
    <scope>NUCLEOTIDE SEQUENCE</scope>
    <source>
        <strain evidence="4">CBS 690.94</strain>
    </source>
</reference>
<dbReference type="AlphaFoldDB" id="A0A9P4PQ71"/>
<gene>
    <name evidence="4" type="ORF">P171DRAFT_405987</name>
</gene>
<dbReference type="Pfam" id="PF00857">
    <property type="entry name" value="Isochorismatase"/>
    <property type="match status" value="1"/>
</dbReference>
<evidence type="ECO:0000313" key="4">
    <source>
        <dbReference type="EMBL" id="KAF2448137.1"/>
    </source>
</evidence>
<dbReference type="EMBL" id="MU001495">
    <property type="protein sequence ID" value="KAF2448137.1"/>
    <property type="molecule type" value="Genomic_DNA"/>
</dbReference>
<dbReference type="Gene3D" id="3.40.50.850">
    <property type="entry name" value="Isochorismatase-like"/>
    <property type="match status" value="1"/>
</dbReference>
<dbReference type="InterPro" id="IPR050272">
    <property type="entry name" value="Isochorismatase-like_hydrls"/>
</dbReference>
<evidence type="ECO:0000313" key="5">
    <source>
        <dbReference type="Proteomes" id="UP000799764"/>
    </source>
</evidence>
<comment type="similarity">
    <text evidence="1">Belongs to the isochorismatase family.</text>
</comment>
<dbReference type="CDD" id="cd00431">
    <property type="entry name" value="cysteine_hydrolases"/>
    <property type="match status" value="1"/>
</dbReference>
<dbReference type="OrthoDB" id="167809at2759"/>
<name>A0A9P4PQ71_9PLEO</name>
<proteinExistence type="inferred from homology"/>